<gene>
    <name evidence="1" type="ORF">RPERSI_LOCUS13912</name>
</gene>
<evidence type="ECO:0000313" key="2">
    <source>
        <dbReference type="Proteomes" id="UP000789920"/>
    </source>
</evidence>
<sequence>KQAEILYELDVDIPLLIDDIVFDPSPHRIQSATRKISANDNIYYLEREWTSISLCSSDWVLTKKNKTWYDISAGELLIETLIREAKSSNSNSFKLPEIPSNFLSLIYTDIIRKTDVARLKGAGWSIKKKASTAFNTQREKACLIISARHNPQSISELVQFKHLAKPEYITDLSSRILVHLEQLDDYNNIILATNALIPETNCSLLQAPILQFLQDYYGDLYTKLSRLSWGPFAPKPFEVFPMIAINFNTTSNYHWDEHDETNSLCVLVLQMVVYLRPEQIIAFALHLLLHAYIKAGIKKGANRPMVSEQDLNNAQGLNHQTHLPKPKAKQIQ</sequence>
<feature type="non-terminal residue" evidence="1">
    <location>
        <position position="332"/>
    </location>
</feature>
<evidence type="ECO:0000313" key="1">
    <source>
        <dbReference type="EMBL" id="CAG8748344.1"/>
    </source>
</evidence>
<reference evidence="1" key="1">
    <citation type="submission" date="2021-06" db="EMBL/GenBank/DDBJ databases">
        <authorList>
            <person name="Kallberg Y."/>
            <person name="Tangrot J."/>
            <person name="Rosling A."/>
        </authorList>
    </citation>
    <scope>NUCLEOTIDE SEQUENCE</scope>
    <source>
        <strain evidence="1">MA461A</strain>
    </source>
</reference>
<proteinExistence type="predicted"/>
<feature type="non-terminal residue" evidence="1">
    <location>
        <position position="1"/>
    </location>
</feature>
<name>A0ACA9QF08_9GLOM</name>
<accession>A0ACA9QF08</accession>
<organism evidence="1 2">
    <name type="scientific">Racocetra persica</name>
    <dbReference type="NCBI Taxonomy" id="160502"/>
    <lineage>
        <taxon>Eukaryota</taxon>
        <taxon>Fungi</taxon>
        <taxon>Fungi incertae sedis</taxon>
        <taxon>Mucoromycota</taxon>
        <taxon>Glomeromycotina</taxon>
        <taxon>Glomeromycetes</taxon>
        <taxon>Diversisporales</taxon>
        <taxon>Gigasporaceae</taxon>
        <taxon>Racocetra</taxon>
    </lineage>
</organism>
<dbReference type="EMBL" id="CAJVQC010031392">
    <property type="protein sequence ID" value="CAG8748344.1"/>
    <property type="molecule type" value="Genomic_DNA"/>
</dbReference>
<comment type="caution">
    <text evidence="1">The sequence shown here is derived from an EMBL/GenBank/DDBJ whole genome shotgun (WGS) entry which is preliminary data.</text>
</comment>
<protein>
    <submittedName>
        <fullName evidence="1">7739_t:CDS:1</fullName>
    </submittedName>
</protein>
<keyword evidence="2" id="KW-1185">Reference proteome</keyword>
<dbReference type="Proteomes" id="UP000789920">
    <property type="component" value="Unassembled WGS sequence"/>
</dbReference>